<gene>
    <name evidence="2" type="ORF">PIB30_085615</name>
</gene>
<evidence type="ECO:0000256" key="1">
    <source>
        <dbReference type="SAM" id="MobiDB-lite"/>
    </source>
</evidence>
<evidence type="ECO:0000313" key="2">
    <source>
        <dbReference type="EMBL" id="MED6114973.1"/>
    </source>
</evidence>
<keyword evidence="3" id="KW-1185">Reference proteome</keyword>
<feature type="region of interest" description="Disordered" evidence="1">
    <location>
        <begin position="103"/>
        <end position="133"/>
    </location>
</feature>
<dbReference type="EMBL" id="JASCZI010001435">
    <property type="protein sequence ID" value="MED6114973.1"/>
    <property type="molecule type" value="Genomic_DNA"/>
</dbReference>
<evidence type="ECO:0000313" key="3">
    <source>
        <dbReference type="Proteomes" id="UP001341840"/>
    </source>
</evidence>
<comment type="caution">
    <text evidence="2">The sequence shown here is derived from an EMBL/GenBank/DDBJ whole genome shotgun (WGS) entry which is preliminary data.</text>
</comment>
<reference evidence="2 3" key="1">
    <citation type="journal article" date="2023" name="Plants (Basel)">
        <title>Bridging the Gap: Combining Genomics and Transcriptomics Approaches to Understand Stylosanthes scabra, an Orphan Legume from the Brazilian Caatinga.</title>
        <authorList>
            <person name="Ferreira-Neto J.R.C."/>
            <person name="da Silva M.D."/>
            <person name="Binneck E."/>
            <person name="de Melo N.F."/>
            <person name="da Silva R.H."/>
            <person name="de Melo A.L.T.M."/>
            <person name="Pandolfi V."/>
            <person name="Bustamante F.O."/>
            <person name="Brasileiro-Vidal A.C."/>
            <person name="Benko-Iseppon A.M."/>
        </authorList>
    </citation>
    <scope>NUCLEOTIDE SEQUENCE [LARGE SCALE GENOMIC DNA]</scope>
    <source>
        <tissue evidence="2">Leaves</tissue>
    </source>
</reference>
<name>A0ABU6QTR4_9FABA</name>
<proteinExistence type="predicted"/>
<organism evidence="2 3">
    <name type="scientific">Stylosanthes scabra</name>
    <dbReference type="NCBI Taxonomy" id="79078"/>
    <lineage>
        <taxon>Eukaryota</taxon>
        <taxon>Viridiplantae</taxon>
        <taxon>Streptophyta</taxon>
        <taxon>Embryophyta</taxon>
        <taxon>Tracheophyta</taxon>
        <taxon>Spermatophyta</taxon>
        <taxon>Magnoliopsida</taxon>
        <taxon>eudicotyledons</taxon>
        <taxon>Gunneridae</taxon>
        <taxon>Pentapetalae</taxon>
        <taxon>rosids</taxon>
        <taxon>fabids</taxon>
        <taxon>Fabales</taxon>
        <taxon>Fabaceae</taxon>
        <taxon>Papilionoideae</taxon>
        <taxon>50 kb inversion clade</taxon>
        <taxon>dalbergioids sensu lato</taxon>
        <taxon>Dalbergieae</taxon>
        <taxon>Pterocarpus clade</taxon>
        <taxon>Stylosanthes</taxon>
    </lineage>
</organism>
<accession>A0ABU6QTR4</accession>
<protein>
    <submittedName>
        <fullName evidence="2">Uncharacterized protein</fullName>
    </submittedName>
</protein>
<sequence length="133" mass="14702">MLDSWWDFQKQSNRAAACFSPRGCTCLDIHSWRPLSRARTRATPLLHLTVPKFHSGCSLSTSCHRTPLCLPSHEPRDRVVPPCELTVGRVALGQSCNYGYATACSSPRDRTGPKNKQNGPPIKARDRAITSIA</sequence>
<feature type="compositionally biased region" description="Basic and acidic residues" evidence="1">
    <location>
        <begin position="123"/>
        <end position="133"/>
    </location>
</feature>
<dbReference type="Proteomes" id="UP001341840">
    <property type="component" value="Unassembled WGS sequence"/>
</dbReference>